<dbReference type="KEGG" id="cgc:Cyagr_2165"/>
<keyword evidence="1" id="KW-0472">Membrane</keyword>
<accession>K9P988</accession>
<keyword evidence="4" id="KW-0808">Transferase</keyword>
<dbReference type="HOGENOM" id="CLU_005679_10_3_3"/>
<dbReference type="RefSeq" id="WP_015109724.1">
    <property type="nucleotide sequence ID" value="NC_019675.1"/>
</dbReference>
<dbReference type="PANTHER" id="PTHR23028:SF53">
    <property type="entry name" value="ACYL_TRANSF_3 DOMAIN-CONTAINING PROTEIN"/>
    <property type="match status" value="1"/>
</dbReference>
<evidence type="ECO:0000259" key="2">
    <source>
        <dbReference type="Pfam" id="PF01757"/>
    </source>
</evidence>
<feature type="transmembrane region" description="Helical" evidence="1">
    <location>
        <begin position="171"/>
        <end position="188"/>
    </location>
</feature>
<name>K9P988_CYAGP</name>
<dbReference type="GO" id="GO:0016020">
    <property type="term" value="C:membrane"/>
    <property type="evidence" value="ECO:0007669"/>
    <property type="project" value="TreeGrafter"/>
</dbReference>
<proteinExistence type="predicted"/>
<sequence length="710" mass="76979">MAVAPAVTSTGAAAAASVPASGGGGKGGGFAYRPDIDALRGAAMLAVLVFHLNKGWLPGGFTGVDIFFVISGYVVMGSLLGQASKPLWPRLGNFYLRRVRRLLPNLLVCLGVTSLGVAMLIPPLESGPYFNVALKALFGWSNNFLMGQVDYFATDADLNPFLHTWSLGVEQQFYLVFPLLMVGIGYGVRRSVPLLVALVVLSLGASWWWTQNAPMAAFFLMPSRLWELTVGSLLLVAQRRGLVGASWLQGRWPRLAGAALLLWAVVMTSEREGFPVPGVLPAVVGTLLVLQAGPGEGGRFLPGRWLERFLLTCGLLSYSLYLWHWPVIVLLRWTWGMETWWQYVVAVAGSVVLAVAAYGLVEQPVRRYPLKWWWETLLALLAVGGLWIGIDALHHQFRGLLFQGKDADPVPISERVHALNPLIPGTGITSDCTVASGKPYNATTRPNFDKCNRPGLPGAREIFLLGDSHAQHLLPMLDAVTARTGQRLTFAAMGACLIDPQLTVTWQQGRYESCRQFSDGEMERSLQRLQPGDIVLVSGFLHNYLASNDVEGRGYGAPTYLGERRLRIAEVRRAWVGGMRAYAERLAAQGIQLVLVVDNPSLAREPVACQDPAGSSCAGDAATTARMRATLGGLLAQVTAGLPNVHVFDPTPYLVGPDGRVVYRRPDGTPLYADSHHLSVSGSRSLAAPFERFLQQQGLTSPRPTASPSP</sequence>
<keyword evidence="4" id="KW-0012">Acyltransferase</keyword>
<dbReference type="AlphaFoldDB" id="K9P988"/>
<evidence type="ECO:0000256" key="1">
    <source>
        <dbReference type="SAM" id="Phobius"/>
    </source>
</evidence>
<organism evidence="4 5">
    <name type="scientific">Cyanobium gracile (strain ATCC 27147 / PCC 6307)</name>
    <dbReference type="NCBI Taxonomy" id="292564"/>
    <lineage>
        <taxon>Bacteria</taxon>
        <taxon>Bacillati</taxon>
        <taxon>Cyanobacteriota</taxon>
        <taxon>Cyanophyceae</taxon>
        <taxon>Synechococcales</taxon>
        <taxon>Prochlorococcaceae</taxon>
        <taxon>Cyanobium</taxon>
    </lineage>
</organism>
<dbReference type="InterPro" id="IPR043968">
    <property type="entry name" value="SGNH"/>
</dbReference>
<dbReference type="GO" id="GO:0009103">
    <property type="term" value="P:lipopolysaccharide biosynthetic process"/>
    <property type="evidence" value="ECO:0007669"/>
    <property type="project" value="TreeGrafter"/>
</dbReference>
<protein>
    <submittedName>
        <fullName evidence="4">Putative acyltransferase</fullName>
    </submittedName>
</protein>
<dbReference type="Pfam" id="PF01757">
    <property type="entry name" value="Acyl_transf_3"/>
    <property type="match status" value="1"/>
</dbReference>
<feature type="transmembrane region" description="Helical" evidence="1">
    <location>
        <begin position="340"/>
        <end position="360"/>
    </location>
</feature>
<dbReference type="STRING" id="292564.Cyagr_2165"/>
<evidence type="ECO:0000259" key="3">
    <source>
        <dbReference type="Pfam" id="PF19040"/>
    </source>
</evidence>
<feature type="transmembrane region" description="Helical" evidence="1">
    <location>
        <begin position="55"/>
        <end position="81"/>
    </location>
</feature>
<dbReference type="PATRIC" id="fig|292564.3.peg.2054"/>
<feature type="domain" description="SGNH" evidence="3">
    <location>
        <begin position="446"/>
        <end position="691"/>
    </location>
</feature>
<feature type="transmembrane region" description="Helical" evidence="1">
    <location>
        <begin position="102"/>
        <end position="121"/>
    </location>
</feature>
<feature type="transmembrane region" description="Helical" evidence="1">
    <location>
        <begin position="372"/>
        <end position="390"/>
    </location>
</feature>
<dbReference type="Pfam" id="PF19040">
    <property type="entry name" value="SGNH"/>
    <property type="match status" value="1"/>
</dbReference>
<feature type="transmembrane region" description="Helical" evidence="1">
    <location>
        <begin position="305"/>
        <end position="328"/>
    </location>
</feature>
<keyword evidence="1" id="KW-0812">Transmembrane</keyword>
<dbReference type="PANTHER" id="PTHR23028">
    <property type="entry name" value="ACETYLTRANSFERASE"/>
    <property type="match status" value="1"/>
</dbReference>
<evidence type="ECO:0000313" key="4">
    <source>
        <dbReference type="EMBL" id="AFY29281.1"/>
    </source>
</evidence>
<dbReference type="eggNOG" id="COG1835">
    <property type="taxonomic scope" value="Bacteria"/>
</dbReference>
<evidence type="ECO:0000313" key="5">
    <source>
        <dbReference type="Proteomes" id="UP000010388"/>
    </source>
</evidence>
<gene>
    <name evidence="4" type="ordered locus">Cyagr_2165</name>
</gene>
<dbReference type="EMBL" id="CP003495">
    <property type="protein sequence ID" value="AFY29281.1"/>
    <property type="molecule type" value="Genomic_DNA"/>
</dbReference>
<dbReference type="GO" id="GO:0016747">
    <property type="term" value="F:acyltransferase activity, transferring groups other than amino-acyl groups"/>
    <property type="evidence" value="ECO:0007669"/>
    <property type="project" value="InterPro"/>
</dbReference>
<reference evidence="5" key="1">
    <citation type="journal article" date="2013" name="Proc. Natl. Acad. Sci. U.S.A.">
        <title>Improving the coverage of the cyanobacterial phylum using diversity-driven genome sequencing.</title>
        <authorList>
            <person name="Shih P.M."/>
            <person name="Wu D."/>
            <person name="Latifi A."/>
            <person name="Axen S.D."/>
            <person name="Fewer D.P."/>
            <person name="Talla E."/>
            <person name="Calteau A."/>
            <person name="Cai F."/>
            <person name="Tandeau de Marsac N."/>
            <person name="Rippka R."/>
            <person name="Herdman M."/>
            <person name="Sivonen K."/>
            <person name="Coursin T."/>
            <person name="Laurent T."/>
            <person name="Goodwin L."/>
            <person name="Nolan M."/>
            <person name="Davenport K.W."/>
            <person name="Han C.S."/>
            <person name="Rubin E.M."/>
            <person name="Eisen J.A."/>
            <person name="Woyke T."/>
            <person name="Gugger M."/>
            <person name="Kerfeld C.A."/>
        </authorList>
    </citation>
    <scope>NUCLEOTIDE SEQUENCE [LARGE SCALE GENOMIC DNA]</scope>
    <source>
        <strain evidence="5">ATCC 27147 / PCC 6307</strain>
    </source>
</reference>
<dbReference type="InterPro" id="IPR050879">
    <property type="entry name" value="Acyltransferase_3"/>
</dbReference>
<feature type="transmembrane region" description="Helical" evidence="1">
    <location>
        <begin position="193"/>
        <end position="210"/>
    </location>
</feature>
<keyword evidence="1" id="KW-1133">Transmembrane helix</keyword>
<dbReference type="Proteomes" id="UP000010388">
    <property type="component" value="Chromosome"/>
</dbReference>
<dbReference type="InterPro" id="IPR002656">
    <property type="entry name" value="Acyl_transf_3_dom"/>
</dbReference>
<feature type="transmembrane region" description="Helical" evidence="1">
    <location>
        <begin position="216"/>
        <end position="236"/>
    </location>
</feature>
<feature type="domain" description="Acyltransferase 3" evidence="2">
    <location>
        <begin position="35"/>
        <end position="358"/>
    </location>
</feature>